<dbReference type="Proteomes" id="UP001367030">
    <property type="component" value="Unassembled WGS sequence"/>
</dbReference>
<dbReference type="SUPFAM" id="SSF46785">
    <property type="entry name" value="Winged helix' DNA-binding domain"/>
    <property type="match status" value="1"/>
</dbReference>
<accession>A0ABU8XIY0</accession>
<gene>
    <name evidence="1" type="ORF">WKW79_35180</name>
</gene>
<dbReference type="RefSeq" id="WP_340339872.1">
    <property type="nucleotide sequence ID" value="NZ_JBBKZS010000039.1"/>
</dbReference>
<evidence type="ECO:0000313" key="2">
    <source>
        <dbReference type="Proteomes" id="UP001367030"/>
    </source>
</evidence>
<proteinExistence type="predicted"/>
<dbReference type="Pfam" id="PF09669">
    <property type="entry name" value="Phage_pRha"/>
    <property type="match status" value="1"/>
</dbReference>
<comment type="caution">
    <text evidence="1">The sequence shown here is derived from an EMBL/GenBank/DDBJ whole genome shotgun (WGS) entry which is preliminary data.</text>
</comment>
<dbReference type="InterPro" id="IPR036388">
    <property type="entry name" value="WH-like_DNA-bd_sf"/>
</dbReference>
<protein>
    <submittedName>
        <fullName evidence="1">Rha family transcriptional regulator</fullName>
    </submittedName>
</protein>
<sequence>MTPEVAQQAIDDPAVFMAKALVMANDAQTSRIVRDLTTTAPTMSSRELADLTEKLHANVKRTIETLAAKGIVAFSQTDEKSTGGRPTTLFHVNQRDSYVIVAQLSPEFTARLVDRWQEL</sequence>
<dbReference type="EMBL" id="JBBKZS010000039">
    <property type="protein sequence ID" value="MEJ8859840.1"/>
    <property type="molecule type" value="Genomic_DNA"/>
</dbReference>
<reference evidence="1 2" key="1">
    <citation type="submission" date="2024-03" db="EMBL/GenBank/DDBJ databases">
        <title>Novel species of the genus Variovorax.</title>
        <authorList>
            <person name="Liu Q."/>
            <person name="Xin Y.-H."/>
        </authorList>
    </citation>
    <scope>NUCLEOTIDE SEQUENCE [LARGE SCALE GENOMIC DNA]</scope>
    <source>
        <strain evidence="1 2">KACC 18901</strain>
    </source>
</reference>
<dbReference type="Gene3D" id="1.10.10.10">
    <property type="entry name" value="Winged helix-like DNA-binding domain superfamily/Winged helix DNA-binding domain"/>
    <property type="match status" value="1"/>
</dbReference>
<name>A0ABU8XIY0_9BURK</name>
<dbReference type="InterPro" id="IPR014054">
    <property type="entry name" value="Phage_regulatory_Rha"/>
</dbReference>
<organism evidence="1 2">
    <name type="scientific">Variovorax robiniae</name>
    <dbReference type="NCBI Taxonomy" id="1836199"/>
    <lineage>
        <taxon>Bacteria</taxon>
        <taxon>Pseudomonadati</taxon>
        <taxon>Pseudomonadota</taxon>
        <taxon>Betaproteobacteria</taxon>
        <taxon>Burkholderiales</taxon>
        <taxon>Comamonadaceae</taxon>
        <taxon>Variovorax</taxon>
    </lineage>
</organism>
<dbReference type="InterPro" id="IPR036390">
    <property type="entry name" value="WH_DNA-bd_sf"/>
</dbReference>
<keyword evidence="2" id="KW-1185">Reference proteome</keyword>
<evidence type="ECO:0000313" key="1">
    <source>
        <dbReference type="EMBL" id="MEJ8859840.1"/>
    </source>
</evidence>